<sequence>MEGALPILEEEPCCSSCGQIFNVPVVLCCILCGHSFCEICYLSCPICGSIFEKPVVLFCRHRFCKRCLESLWNGVGACECPLCCQPSSMGELVVNTTLEKTCEGFLKERSKNDPLACKEHGERLSLFCLEDLEPTCSKCKSLGNHKGHRLYALDEASQDCKEELKNALKPLREKLKLFQKAKLTCEQTAEHIKNQADHTESQIRVEFETLHQFLRDEEASRLSMLKQEKLQKSQIMKDKIEDLENDITSLTNTIRSIEQEMRAQDIPFLKNYKDTIKRTWRIPQDPEMVTRSLLDVAKYLGSLKFKVWERMKDIITYTPVILDPNTAASCFLLSEDLTTLQCCAQTYNIPDNTERFDVSAEMLASEGFSCGRHSWDVEVKNNTYWVIGVASASINRKGKHVLTPAEGFWTIRLRNGEYKACTAPWSPLNLNRELQVVRVVLDMDRCKVTFYDPRERTPLFNFTDIIIPRAFPYFCSACKEHPLRVLPARVSVSVD</sequence>
<evidence type="ECO:0000256" key="6">
    <source>
        <dbReference type="ARBA" id="ARBA00022833"/>
    </source>
</evidence>
<gene>
    <name evidence="12" type="ORF">IRJ41_005890</name>
</gene>
<dbReference type="InterPro" id="IPR001870">
    <property type="entry name" value="B30.2/SPRY"/>
</dbReference>
<feature type="domain" description="B box-type" evidence="10">
    <location>
        <begin position="112"/>
        <end position="153"/>
    </location>
</feature>
<dbReference type="SUPFAM" id="SSF57845">
    <property type="entry name" value="B-box zinc-binding domain"/>
    <property type="match status" value="1"/>
</dbReference>
<dbReference type="InterPro" id="IPR013083">
    <property type="entry name" value="Znf_RING/FYVE/PHD"/>
</dbReference>
<dbReference type="PROSITE" id="PS50119">
    <property type="entry name" value="ZF_BBOX"/>
    <property type="match status" value="1"/>
</dbReference>
<dbReference type="CDD" id="cd12893">
    <property type="entry name" value="SPRY_PRY_TRIM35"/>
    <property type="match status" value="1"/>
</dbReference>
<keyword evidence="4" id="KW-0479">Metal-binding</keyword>
<dbReference type="InterPro" id="IPR018957">
    <property type="entry name" value="Znf_C3HC4_RING-type"/>
</dbReference>
<reference evidence="12" key="1">
    <citation type="submission" date="2021-02" db="EMBL/GenBank/DDBJ databases">
        <title>Comparative genomics reveals that relaxation of natural selection precedes convergent phenotypic evolution of cavefish.</title>
        <authorList>
            <person name="Peng Z."/>
        </authorList>
    </citation>
    <scope>NUCLEOTIDE SEQUENCE</scope>
    <source>
        <tissue evidence="12">Muscle</tissue>
    </source>
</reference>
<dbReference type="InterPro" id="IPR043136">
    <property type="entry name" value="B30.2/SPRY_sf"/>
</dbReference>
<name>A0A9W7TVZ4_TRIRA</name>
<dbReference type="SMART" id="SM00336">
    <property type="entry name" value="BBOX"/>
    <property type="match status" value="1"/>
</dbReference>
<evidence type="ECO:0000256" key="4">
    <source>
        <dbReference type="ARBA" id="ARBA00022723"/>
    </source>
</evidence>
<feature type="domain" description="RING-type" evidence="9">
    <location>
        <begin position="14"/>
        <end position="47"/>
    </location>
</feature>
<dbReference type="Proteomes" id="UP001059041">
    <property type="component" value="Linkage Group LG11"/>
</dbReference>
<dbReference type="PRINTS" id="PR01407">
    <property type="entry name" value="BUTYPHLNCDUF"/>
</dbReference>
<dbReference type="InterPro" id="IPR017907">
    <property type="entry name" value="Znf_RING_CS"/>
</dbReference>
<dbReference type="Gene3D" id="2.60.120.920">
    <property type="match status" value="1"/>
</dbReference>
<evidence type="ECO:0000256" key="2">
    <source>
        <dbReference type="ARBA" id="ARBA00008518"/>
    </source>
</evidence>
<dbReference type="InterPro" id="IPR001841">
    <property type="entry name" value="Znf_RING"/>
</dbReference>
<keyword evidence="3" id="KW-0963">Cytoplasm</keyword>
<evidence type="ECO:0000259" key="11">
    <source>
        <dbReference type="PROSITE" id="PS50188"/>
    </source>
</evidence>
<keyword evidence="8" id="KW-0175">Coiled coil</keyword>
<feature type="domain" description="RING-type" evidence="9">
    <location>
        <begin position="44"/>
        <end position="83"/>
    </location>
</feature>
<dbReference type="InterPro" id="IPR003879">
    <property type="entry name" value="Butyrophylin_SPRY"/>
</dbReference>
<dbReference type="Pfam" id="PF00643">
    <property type="entry name" value="zf-B_box"/>
    <property type="match status" value="1"/>
</dbReference>
<evidence type="ECO:0000256" key="5">
    <source>
        <dbReference type="ARBA" id="ARBA00022771"/>
    </source>
</evidence>
<evidence type="ECO:0000256" key="7">
    <source>
        <dbReference type="PROSITE-ProRule" id="PRU00024"/>
    </source>
</evidence>
<feature type="domain" description="B30.2/SPRY" evidence="11">
    <location>
        <begin position="300"/>
        <end position="492"/>
    </location>
</feature>
<keyword evidence="13" id="KW-1185">Reference proteome</keyword>
<keyword evidence="5 7" id="KW-0863">Zinc-finger</keyword>
<feature type="coiled-coil region" evidence="8">
    <location>
        <begin position="226"/>
        <end position="260"/>
    </location>
</feature>
<dbReference type="PANTHER" id="PTHR24103">
    <property type="entry name" value="E3 UBIQUITIN-PROTEIN LIGASE TRIM"/>
    <property type="match status" value="1"/>
</dbReference>
<evidence type="ECO:0000256" key="1">
    <source>
        <dbReference type="ARBA" id="ARBA00004496"/>
    </source>
</evidence>
<dbReference type="AlphaFoldDB" id="A0A9W7TVZ4"/>
<dbReference type="Pfam" id="PF00622">
    <property type="entry name" value="SPRY"/>
    <property type="match status" value="1"/>
</dbReference>
<dbReference type="InterPro" id="IPR000315">
    <property type="entry name" value="Znf_B-box"/>
</dbReference>
<dbReference type="SUPFAM" id="SSF49899">
    <property type="entry name" value="Concanavalin A-like lectins/glucanases"/>
    <property type="match status" value="1"/>
</dbReference>
<dbReference type="InterPro" id="IPR006574">
    <property type="entry name" value="PRY"/>
</dbReference>
<dbReference type="EMBL" id="JAFHDT010000011">
    <property type="protein sequence ID" value="KAI7803362.1"/>
    <property type="molecule type" value="Genomic_DNA"/>
</dbReference>
<evidence type="ECO:0000256" key="8">
    <source>
        <dbReference type="SAM" id="Coils"/>
    </source>
</evidence>
<dbReference type="GO" id="GO:0008270">
    <property type="term" value="F:zinc ion binding"/>
    <property type="evidence" value="ECO:0007669"/>
    <property type="project" value="UniProtKB-KW"/>
</dbReference>
<dbReference type="SMART" id="SM00589">
    <property type="entry name" value="PRY"/>
    <property type="match status" value="1"/>
</dbReference>
<dbReference type="PROSITE" id="PS50188">
    <property type="entry name" value="B302_SPRY"/>
    <property type="match status" value="1"/>
</dbReference>
<dbReference type="Gene3D" id="3.30.160.60">
    <property type="entry name" value="Classic Zinc Finger"/>
    <property type="match status" value="1"/>
</dbReference>
<comment type="caution">
    <text evidence="12">The sequence shown here is derived from an EMBL/GenBank/DDBJ whole genome shotgun (WGS) entry which is preliminary data.</text>
</comment>
<dbReference type="Pfam" id="PF13765">
    <property type="entry name" value="PRY"/>
    <property type="match status" value="1"/>
</dbReference>
<dbReference type="PROSITE" id="PS50089">
    <property type="entry name" value="ZF_RING_2"/>
    <property type="match status" value="2"/>
</dbReference>
<dbReference type="SMART" id="SM00184">
    <property type="entry name" value="RING"/>
    <property type="match status" value="2"/>
</dbReference>
<comment type="subcellular location">
    <subcellularLocation>
        <location evidence="1">Cytoplasm</location>
    </subcellularLocation>
</comment>
<accession>A0A9W7TVZ4</accession>
<dbReference type="InterPro" id="IPR050143">
    <property type="entry name" value="TRIM/RBCC"/>
</dbReference>
<dbReference type="InterPro" id="IPR013320">
    <property type="entry name" value="ConA-like_dom_sf"/>
</dbReference>
<protein>
    <submittedName>
        <fullName evidence="12">Zinc-binding protein A33-like</fullName>
    </submittedName>
</protein>
<dbReference type="PROSITE" id="PS00518">
    <property type="entry name" value="ZF_RING_1"/>
    <property type="match status" value="2"/>
</dbReference>
<dbReference type="SUPFAM" id="SSF57850">
    <property type="entry name" value="RING/U-box"/>
    <property type="match status" value="1"/>
</dbReference>
<proteinExistence type="inferred from homology"/>
<dbReference type="GO" id="GO:0005737">
    <property type="term" value="C:cytoplasm"/>
    <property type="evidence" value="ECO:0007669"/>
    <property type="project" value="UniProtKB-SubCell"/>
</dbReference>
<evidence type="ECO:0000259" key="9">
    <source>
        <dbReference type="PROSITE" id="PS50089"/>
    </source>
</evidence>
<organism evidence="12 13">
    <name type="scientific">Triplophysa rosa</name>
    <name type="common">Cave loach</name>
    <dbReference type="NCBI Taxonomy" id="992332"/>
    <lineage>
        <taxon>Eukaryota</taxon>
        <taxon>Metazoa</taxon>
        <taxon>Chordata</taxon>
        <taxon>Craniata</taxon>
        <taxon>Vertebrata</taxon>
        <taxon>Euteleostomi</taxon>
        <taxon>Actinopterygii</taxon>
        <taxon>Neopterygii</taxon>
        <taxon>Teleostei</taxon>
        <taxon>Ostariophysi</taxon>
        <taxon>Cypriniformes</taxon>
        <taxon>Nemacheilidae</taxon>
        <taxon>Triplophysa</taxon>
    </lineage>
</organism>
<dbReference type="SMART" id="SM00449">
    <property type="entry name" value="SPRY"/>
    <property type="match status" value="1"/>
</dbReference>
<dbReference type="Pfam" id="PF00097">
    <property type="entry name" value="zf-C3HC4"/>
    <property type="match status" value="1"/>
</dbReference>
<evidence type="ECO:0000313" key="12">
    <source>
        <dbReference type="EMBL" id="KAI7803362.1"/>
    </source>
</evidence>
<evidence type="ECO:0000313" key="13">
    <source>
        <dbReference type="Proteomes" id="UP001059041"/>
    </source>
</evidence>
<evidence type="ECO:0000259" key="10">
    <source>
        <dbReference type="PROSITE" id="PS50119"/>
    </source>
</evidence>
<comment type="similarity">
    <text evidence="2">Belongs to the TRIM/RBCC family.</text>
</comment>
<evidence type="ECO:0000256" key="3">
    <source>
        <dbReference type="ARBA" id="ARBA00022490"/>
    </source>
</evidence>
<dbReference type="Gene3D" id="3.30.40.10">
    <property type="entry name" value="Zinc/RING finger domain, C3HC4 (zinc finger)"/>
    <property type="match status" value="1"/>
</dbReference>
<dbReference type="InterPro" id="IPR003877">
    <property type="entry name" value="SPRY_dom"/>
</dbReference>
<keyword evidence="6" id="KW-0862">Zinc</keyword>